<sequence length="212" mass="22176">MKKFGIGCLAILGGVFGLVLIISVGAMLSGGDDDATASDQTTTSVDDSADAAVAEDAKKVDKKSTEATKSDDSEKAEKVEKTAGIGDPVRDGDFTFTVTKVTDGPARIGDEYLNTKPQGKFVFVHVTVENHGKEAGTFFGDNQYLVDTQGRKASADSEAAVYLKDAQSLLEEINPGNKLSGVVIFDVPKDATPASLELHDSMLSGGVKVAVK</sequence>
<dbReference type="RefSeq" id="WP_092886466.1">
    <property type="nucleotide sequence ID" value="NZ_FOOI01000014.1"/>
</dbReference>
<evidence type="ECO:0000259" key="3">
    <source>
        <dbReference type="Pfam" id="PF11611"/>
    </source>
</evidence>
<dbReference type="STRING" id="504797.SAMN05421678_11489"/>
<evidence type="ECO:0000256" key="1">
    <source>
        <dbReference type="ARBA" id="ARBA00022729"/>
    </source>
</evidence>
<reference evidence="4 7" key="2">
    <citation type="submission" date="2020-07" db="EMBL/GenBank/DDBJ databases">
        <title>Sequencing the genomes of 1000 actinobacteria strains.</title>
        <authorList>
            <person name="Klenk H.-P."/>
        </authorList>
    </citation>
    <scope>NUCLEOTIDE SEQUENCE [LARGE SCALE GENOMIC DNA]</scope>
    <source>
        <strain evidence="4 7">DSM 45117</strain>
    </source>
</reference>
<gene>
    <name evidence="4" type="ORF">FHR37_005827</name>
    <name evidence="5" type="ORF">SAMN05421678_11489</name>
</gene>
<keyword evidence="1" id="KW-0732">Signal</keyword>
<evidence type="ECO:0000256" key="2">
    <source>
        <dbReference type="SAM" id="MobiDB-lite"/>
    </source>
</evidence>
<evidence type="ECO:0000313" key="4">
    <source>
        <dbReference type="EMBL" id="NYH86976.1"/>
    </source>
</evidence>
<accession>A0A1I2YGX7</accession>
<reference evidence="5 6" key="1">
    <citation type="submission" date="2016-10" db="EMBL/GenBank/DDBJ databases">
        <authorList>
            <person name="de Groot N.N."/>
        </authorList>
    </citation>
    <scope>NUCLEOTIDE SEQUENCE [LARGE SCALE GENOMIC DNA]</scope>
    <source>
        <strain evidence="5 6">CPCC 202808</strain>
    </source>
</reference>
<dbReference type="Proteomes" id="UP000533017">
    <property type="component" value="Unassembled WGS sequence"/>
</dbReference>
<protein>
    <recommendedName>
        <fullName evidence="3">DUF4352 domain-containing protein</fullName>
    </recommendedName>
</protein>
<dbReference type="OrthoDB" id="3430849at2"/>
<feature type="compositionally biased region" description="Basic and acidic residues" evidence="2">
    <location>
        <begin position="55"/>
        <end position="81"/>
    </location>
</feature>
<name>A0A1I2YGX7_9ACTN</name>
<organism evidence="5 6">
    <name type="scientific">Actinopolymorpha cephalotaxi</name>
    <dbReference type="NCBI Taxonomy" id="504797"/>
    <lineage>
        <taxon>Bacteria</taxon>
        <taxon>Bacillati</taxon>
        <taxon>Actinomycetota</taxon>
        <taxon>Actinomycetes</taxon>
        <taxon>Propionibacteriales</taxon>
        <taxon>Actinopolymorphaceae</taxon>
        <taxon>Actinopolymorpha</taxon>
    </lineage>
</organism>
<dbReference type="Gene3D" id="2.60.40.1240">
    <property type="match status" value="1"/>
</dbReference>
<evidence type="ECO:0000313" key="6">
    <source>
        <dbReference type="Proteomes" id="UP000199052"/>
    </source>
</evidence>
<keyword evidence="7" id="KW-1185">Reference proteome</keyword>
<dbReference type="EMBL" id="JACBZA010000001">
    <property type="protein sequence ID" value="NYH86976.1"/>
    <property type="molecule type" value="Genomic_DNA"/>
</dbReference>
<dbReference type="InterPro" id="IPR029050">
    <property type="entry name" value="Immunoprotect_excell_Ig-like"/>
</dbReference>
<dbReference type="EMBL" id="FOOI01000014">
    <property type="protein sequence ID" value="SFH24884.1"/>
    <property type="molecule type" value="Genomic_DNA"/>
</dbReference>
<evidence type="ECO:0000313" key="7">
    <source>
        <dbReference type="Proteomes" id="UP000533017"/>
    </source>
</evidence>
<dbReference type="Pfam" id="PF11611">
    <property type="entry name" value="DUF4352"/>
    <property type="match status" value="1"/>
</dbReference>
<dbReference type="InterPro" id="IPR029051">
    <property type="entry name" value="DUF4352"/>
</dbReference>
<dbReference type="AlphaFoldDB" id="A0A1I2YGX7"/>
<feature type="region of interest" description="Disordered" evidence="2">
    <location>
        <begin position="55"/>
        <end position="86"/>
    </location>
</feature>
<dbReference type="Proteomes" id="UP000199052">
    <property type="component" value="Unassembled WGS sequence"/>
</dbReference>
<proteinExistence type="predicted"/>
<evidence type="ECO:0000313" key="5">
    <source>
        <dbReference type="EMBL" id="SFH24884.1"/>
    </source>
</evidence>
<feature type="domain" description="DUF4352" evidence="3">
    <location>
        <begin position="84"/>
        <end position="206"/>
    </location>
</feature>